<evidence type="ECO:0000313" key="3">
    <source>
        <dbReference type="Proteomes" id="UP000286921"/>
    </source>
</evidence>
<evidence type="ECO:0008006" key="4">
    <source>
        <dbReference type="Google" id="ProtNLM"/>
    </source>
</evidence>
<protein>
    <recommendedName>
        <fullName evidence="4">BTB domain-containing protein</fullName>
    </recommendedName>
</protein>
<accession>A0A401KRV0</accession>
<evidence type="ECO:0000313" key="2">
    <source>
        <dbReference type="EMBL" id="GCB22010.1"/>
    </source>
</evidence>
<feature type="region of interest" description="Disordered" evidence="1">
    <location>
        <begin position="1"/>
        <end position="52"/>
    </location>
</feature>
<dbReference type="PANTHER" id="PTHR37538:SF1">
    <property type="entry name" value="BTB DOMAIN-CONTAINING PROTEIN"/>
    <property type="match status" value="1"/>
</dbReference>
<feature type="compositionally biased region" description="Basic and acidic residues" evidence="1">
    <location>
        <begin position="304"/>
        <end position="317"/>
    </location>
</feature>
<keyword evidence="3" id="KW-1185">Reference proteome</keyword>
<dbReference type="EMBL" id="BDHI01000014">
    <property type="protein sequence ID" value="GCB22010.1"/>
    <property type="molecule type" value="Genomic_DNA"/>
</dbReference>
<gene>
    <name evidence="2" type="ORF">AAWM_04895</name>
</gene>
<feature type="region of interest" description="Disordered" evidence="1">
    <location>
        <begin position="286"/>
        <end position="317"/>
    </location>
</feature>
<dbReference type="AlphaFoldDB" id="A0A401KRV0"/>
<feature type="region of interest" description="Disordered" evidence="1">
    <location>
        <begin position="332"/>
        <end position="355"/>
    </location>
</feature>
<dbReference type="Proteomes" id="UP000286921">
    <property type="component" value="Unassembled WGS sequence"/>
</dbReference>
<organism evidence="2 3">
    <name type="scientific">Aspergillus awamori</name>
    <name type="common">Black koji mold</name>
    <dbReference type="NCBI Taxonomy" id="105351"/>
    <lineage>
        <taxon>Eukaryota</taxon>
        <taxon>Fungi</taxon>
        <taxon>Dikarya</taxon>
        <taxon>Ascomycota</taxon>
        <taxon>Pezizomycotina</taxon>
        <taxon>Eurotiomycetes</taxon>
        <taxon>Eurotiomycetidae</taxon>
        <taxon>Eurotiales</taxon>
        <taxon>Aspergillaceae</taxon>
        <taxon>Aspergillus</taxon>
    </lineage>
</organism>
<evidence type="ECO:0000256" key="1">
    <source>
        <dbReference type="SAM" id="MobiDB-lite"/>
    </source>
</evidence>
<sequence length="418" mass="47653">MNKKKLMALKKKKKNTDNVVMAQEDMTSPQDEAVMTPPEGETVDQPEEPSAEEYPSLAIPVLSEYNQVAKSPYTSPVITLKIEATYYTIPQHYLRPFKSLLCEPESMHRTFHTNKLYHLELNIHPQSAHTFVHFLYTGQYETLEAPFSPPQSADSIPVMMRTRDIIEFQKAVFVYQAAVLYQIPGLLSMAQGFMAQFAERLLIDDILRAIRCVYGSLLADYSGRIWLEDFVRDQLDTAFSNTAGKLRQIISDYEVGNSRSFDHFVVDEVLALYEREQNRIQHVKGLSNLREEHGPMLQPEPILEPDREPEPILEPDREPEPLFESVAEEAIPTPAPEPEPEPTPEPDSLAPGIPDCYLYENWNTLSQKDRRKRERSLIKIGFPIPGKDFELPVPDYEPPAAEPEPPATAPELDDGWGF</sequence>
<feature type="compositionally biased region" description="Basic residues" evidence="1">
    <location>
        <begin position="1"/>
        <end position="14"/>
    </location>
</feature>
<feature type="compositionally biased region" description="Acidic residues" evidence="1">
    <location>
        <begin position="41"/>
        <end position="51"/>
    </location>
</feature>
<dbReference type="PANTHER" id="PTHR37538">
    <property type="entry name" value="BTB DOMAIN-CONTAINING PROTEIN"/>
    <property type="match status" value="1"/>
</dbReference>
<name>A0A401KRV0_ASPAW</name>
<comment type="caution">
    <text evidence="2">The sequence shown here is derived from an EMBL/GenBank/DDBJ whole genome shotgun (WGS) entry which is preliminary data.</text>
</comment>
<feature type="compositionally biased region" description="Pro residues" evidence="1">
    <location>
        <begin position="395"/>
        <end position="408"/>
    </location>
</feature>
<feature type="region of interest" description="Disordered" evidence="1">
    <location>
        <begin position="387"/>
        <end position="418"/>
    </location>
</feature>
<proteinExistence type="predicted"/>
<reference evidence="2 3" key="1">
    <citation type="submission" date="2016-09" db="EMBL/GenBank/DDBJ databases">
        <title>Aspergillus awamori IFM 58123T.</title>
        <authorList>
            <person name="Kusuya Y."/>
            <person name="Shimizu M."/>
            <person name="Takahashi H."/>
            <person name="Yaguchi T."/>
        </authorList>
    </citation>
    <scope>NUCLEOTIDE SEQUENCE [LARGE SCALE GENOMIC DNA]</scope>
    <source>
        <strain evidence="2 3">IFM 58123</strain>
    </source>
</reference>
<dbReference type="STRING" id="105351.A0A401KRV0"/>